<evidence type="ECO:0000313" key="2">
    <source>
        <dbReference type="EMBL" id="KAF4663794.1"/>
    </source>
</evidence>
<dbReference type="Proteomes" id="UP000591131">
    <property type="component" value="Unassembled WGS sequence"/>
</dbReference>
<keyword evidence="1" id="KW-0472">Membrane</keyword>
<accession>A0A7J6LX51</accession>
<keyword evidence="1" id="KW-1133">Transmembrane helix</keyword>
<proteinExistence type="predicted"/>
<keyword evidence="1" id="KW-0812">Transmembrane</keyword>
<gene>
    <name evidence="2" type="ORF">FOL47_005551</name>
</gene>
<sequence>MLYSSPSPSLPFFIYSITSLLSFVVLLKLLPETKGLTLEDSSSYAITVGTGTGNKDECRNEVVVGNGLLDRIKRLFIGGGGCCRTVRQDGKE</sequence>
<evidence type="ECO:0000313" key="3">
    <source>
        <dbReference type="Proteomes" id="UP000591131"/>
    </source>
</evidence>
<protein>
    <recommendedName>
        <fullName evidence="4">Transmembrane protein</fullName>
    </recommendedName>
</protein>
<comment type="caution">
    <text evidence="2">The sequence shown here is derived from an EMBL/GenBank/DDBJ whole genome shotgun (WGS) entry which is preliminary data.</text>
</comment>
<keyword evidence="3" id="KW-1185">Reference proteome</keyword>
<evidence type="ECO:0000256" key="1">
    <source>
        <dbReference type="SAM" id="Phobius"/>
    </source>
</evidence>
<organism evidence="2 3">
    <name type="scientific">Perkinsus chesapeaki</name>
    <name type="common">Clam parasite</name>
    <name type="synonym">Perkinsus andrewsi</name>
    <dbReference type="NCBI Taxonomy" id="330153"/>
    <lineage>
        <taxon>Eukaryota</taxon>
        <taxon>Sar</taxon>
        <taxon>Alveolata</taxon>
        <taxon>Perkinsozoa</taxon>
        <taxon>Perkinsea</taxon>
        <taxon>Perkinsida</taxon>
        <taxon>Perkinsidae</taxon>
        <taxon>Perkinsus</taxon>
    </lineage>
</organism>
<dbReference type="Gene3D" id="1.20.1250.20">
    <property type="entry name" value="MFS general substrate transporter like domains"/>
    <property type="match status" value="1"/>
</dbReference>
<name>A0A7J6LX51_PERCH</name>
<reference evidence="2 3" key="1">
    <citation type="submission" date="2020-04" db="EMBL/GenBank/DDBJ databases">
        <title>Perkinsus chesapeaki whole genome sequence.</title>
        <authorList>
            <person name="Bogema D.R."/>
        </authorList>
    </citation>
    <scope>NUCLEOTIDE SEQUENCE [LARGE SCALE GENOMIC DNA]</scope>
    <source>
        <strain evidence="2">ATCC PRA-425</strain>
    </source>
</reference>
<evidence type="ECO:0008006" key="4">
    <source>
        <dbReference type="Google" id="ProtNLM"/>
    </source>
</evidence>
<dbReference type="EMBL" id="JAAPAO010000306">
    <property type="protein sequence ID" value="KAF4663794.1"/>
    <property type="molecule type" value="Genomic_DNA"/>
</dbReference>
<dbReference type="InterPro" id="IPR036259">
    <property type="entry name" value="MFS_trans_sf"/>
</dbReference>
<feature type="transmembrane region" description="Helical" evidence="1">
    <location>
        <begin position="12"/>
        <end position="30"/>
    </location>
</feature>
<dbReference type="AlphaFoldDB" id="A0A7J6LX51"/>